<dbReference type="EMBL" id="JAHFVK010000001">
    <property type="protein sequence ID" value="MBT2132936.1"/>
    <property type="molecule type" value="Genomic_DNA"/>
</dbReference>
<keyword evidence="3" id="KW-1185">Reference proteome</keyword>
<dbReference type="RefSeq" id="WP_214534148.1">
    <property type="nucleotide sequence ID" value="NZ_JAHFVK010000001.1"/>
</dbReference>
<accession>A0ABS5VZK3</accession>
<feature type="transmembrane region" description="Helical" evidence="1">
    <location>
        <begin position="205"/>
        <end position="231"/>
    </location>
</feature>
<proteinExistence type="predicted"/>
<gene>
    <name evidence="2" type="ORF">KK137_01200</name>
</gene>
<comment type="caution">
    <text evidence="2">The sequence shown here is derived from an EMBL/GenBank/DDBJ whole genome shotgun (WGS) entry which is preliminary data.</text>
</comment>
<feature type="transmembrane region" description="Helical" evidence="1">
    <location>
        <begin position="81"/>
        <end position="102"/>
    </location>
</feature>
<keyword evidence="1" id="KW-1133">Transmembrane helix</keyword>
<feature type="transmembrane region" description="Helical" evidence="1">
    <location>
        <begin position="21"/>
        <end position="41"/>
    </location>
</feature>
<feature type="transmembrane region" description="Helical" evidence="1">
    <location>
        <begin position="150"/>
        <end position="169"/>
    </location>
</feature>
<dbReference type="Proteomes" id="UP000811255">
    <property type="component" value="Unassembled WGS sequence"/>
</dbReference>
<organism evidence="2 3">
    <name type="scientific">Croceibacterium selenioxidans</name>
    <dbReference type="NCBI Taxonomy" id="2838833"/>
    <lineage>
        <taxon>Bacteria</taxon>
        <taxon>Pseudomonadati</taxon>
        <taxon>Pseudomonadota</taxon>
        <taxon>Alphaproteobacteria</taxon>
        <taxon>Sphingomonadales</taxon>
        <taxon>Erythrobacteraceae</taxon>
        <taxon>Croceibacterium</taxon>
    </lineage>
</organism>
<protein>
    <submittedName>
        <fullName evidence="2">Glycerophosphoryl diester phosphodiesterase membrane domain-containing protein</fullName>
    </submittedName>
</protein>
<keyword evidence="1" id="KW-0472">Membrane</keyword>
<keyword evidence="1" id="KW-0812">Transmembrane</keyword>
<reference evidence="2 3" key="1">
    <citation type="submission" date="2021-05" db="EMBL/GenBank/DDBJ databases">
        <title>Croceibacterium sp. LX-88 genome sequence.</title>
        <authorList>
            <person name="Luo X."/>
        </authorList>
    </citation>
    <scope>NUCLEOTIDE SEQUENCE [LARGE SCALE GENOMIC DNA]</scope>
    <source>
        <strain evidence="2 3">LX-88</strain>
    </source>
</reference>
<evidence type="ECO:0000313" key="2">
    <source>
        <dbReference type="EMBL" id="MBT2132936.1"/>
    </source>
</evidence>
<evidence type="ECO:0000313" key="3">
    <source>
        <dbReference type="Proteomes" id="UP000811255"/>
    </source>
</evidence>
<feature type="transmembrane region" description="Helical" evidence="1">
    <location>
        <begin position="123"/>
        <end position="144"/>
    </location>
</feature>
<evidence type="ECO:0000256" key="1">
    <source>
        <dbReference type="SAM" id="Phobius"/>
    </source>
</evidence>
<sequence length="280" mass="29409">MKFDMGRAWNDAVALLQANRDVVLIVGAAFFFLPSLALMLLSPDYAALASGAAVAPQPTDPSDAFDLALKQAGEVFDQIKWFLLASAIVQGIGMLGLLALLTDRARPTVGEALLIGAKCLIPYILAQILLSLVVALLLVIPVLAGTSGGAALAVLFGLGALVAFCYLMTKFSLVAPVIAIERVTNPLVALQRSWRLTKGNSVRLFAFYVLLLIAVMVISTVVGLFAGLFTALGGQTVGLIVSGLVNALFGMIVTVLFLAVLAGTHKQLARPTQAVSEIFE</sequence>
<feature type="transmembrane region" description="Helical" evidence="1">
    <location>
        <begin position="237"/>
        <end position="261"/>
    </location>
</feature>
<name>A0ABS5VZK3_9SPHN</name>